<protein>
    <submittedName>
        <fullName evidence="1">Uncharacterized protein</fullName>
    </submittedName>
</protein>
<name>G5SHS5_SALET</name>
<accession>G5SHS5</accession>
<organism evidence="1 2">
    <name type="scientific">Salmonella enterica subsp. enterica serovar Wandsworth str. A4-580</name>
    <dbReference type="NCBI Taxonomy" id="913086"/>
    <lineage>
        <taxon>Bacteria</taxon>
        <taxon>Pseudomonadati</taxon>
        <taxon>Pseudomonadota</taxon>
        <taxon>Gammaproteobacteria</taxon>
        <taxon>Enterobacterales</taxon>
        <taxon>Enterobacteriaceae</taxon>
        <taxon>Salmonella</taxon>
    </lineage>
</organism>
<gene>
    <name evidence="1" type="ORF">LTSEWAN_5186</name>
</gene>
<dbReference type="Proteomes" id="UP000003536">
    <property type="component" value="Unassembled WGS sequence"/>
</dbReference>
<dbReference type="EMBL" id="AFCX01001700">
    <property type="protein sequence ID" value="EHC99125.1"/>
    <property type="molecule type" value="Genomic_DNA"/>
</dbReference>
<evidence type="ECO:0000313" key="1">
    <source>
        <dbReference type="EMBL" id="EHC99125.1"/>
    </source>
</evidence>
<evidence type="ECO:0000313" key="2">
    <source>
        <dbReference type="Proteomes" id="UP000003536"/>
    </source>
</evidence>
<dbReference type="AlphaFoldDB" id="G5SHS5"/>
<dbReference type="PATRIC" id="fig|913086.3.peg.4003"/>
<reference evidence="1 2" key="1">
    <citation type="journal article" date="2011" name="BMC Genomics">
        <title>Genome sequencing reveals diversification of virulence factor content and possible host adaptation in distinct subpopulations of Salmonella enterica.</title>
        <authorList>
            <person name="den Bakker H.C."/>
            <person name="Moreno Switt A.I."/>
            <person name="Govoni G."/>
            <person name="Cummings C.A."/>
            <person name="Ranieri M.L."/>
            <person name="Degoricija L."/>
            <person name="Hoelzer K."/>
            <person name="Rodriguez-Rivera L.D."/>
            <person name="Brown S."/>
            <person name="Bolchacova E."/>
            <person name="Furtado M.R."/>
            <person name="Wiedmann M."/>
        </authorList>
    </citation>
    <scope>NUCLEOTIDE SEQUENCE [LARGE SCALE GENOMIC DNA]</scope>
    <source>
        <strain evidence="1 2">A4-580</strain>
    </source>
</reference>
<proteinExistence type="predicted"/>
<sequence length="40" mass="4603">MAGIFAFLPANPYNYLAFLPANPYNYPLIFILKTKLTHDE</sequence>
<comment type="caution">
    <text evidence="1">The sequence shown here is derived from an EMBL/GenBank/DDBJ whole genome shotgun (WGS) entry which is preliminary data.</text>
</comment>